<proteinExistence type="predicted"/>
<reference evidence="1" key="1">
    <citation type="submission" date="2018-01" db="EMBL/GenBank/DDBJ databases">
        <title>An insight into the sialome of Amazonian anophelines.</title>
        <authorList>
            <person name="Ribeiro J.M."/>
            <person name="Scarpassa V."/>
            <person name="Calvo E."/>
        </authorList>
    </citation>
    <scope>NUCLEOTIDE SEQUENCE</scope>
    <source>
        <tissue evidence="1">Salivary glands</tissue>
    </source>
</reference>
<name>A0A2M4CFY8_9DIPT</name>
<sequence>MQHLPLGLASCIHVVHSRSSSITVPLTSIDYFYAHSSSSSRASPPPGEGRSVVAAMLLRSDLSPVL</sequence>
<dbReference type="AlphaFoldDB" id="A0A2M4CFY8"/>
<organism evidence="1">
    <name type="scientific">Anopheles marajoara</name>
    <dbReference type="NCBI Taxonomy" id="58244"/>
    <lineage>
        <taxon>Eukaryota</taxon>
        <taxon>Metazoa</taxon>
        <taxon>Ecdysozoa</taxon>
        <taxon>Arthropoda</taxon>
        <taxon>Hexapoda</taxon>
        <taxon>Insecta</taxon>
        <taxon>Pterygota</taxon>
        <taxon>Neoptera</taxon>
        <taxon>Endopterygota</taxon>
        <taxon>Diptera</taxon>
        <taxon>Nematocera</taxon>
        <taxon>Culicoidea</taxon>
        <taxon>Culicidae</taxon>
        <taxon>Anophelinae</taxon>
        <taxon>Anopheles</taxon>
    </lineage>
</organism>
<evidence type="ECO:0000313" key="1">
    <source>
        <dbReference type="EMBL" id="MBW64169.1"/>
    </source>
</evidence>
<protein>
    <submittedName>
        <fullName evidence="1">Putative secreted protein</fullName>
    </submittedName>
</protein>
<accession>A0A2M4CFY8</accession>
<dbReference type="EMBL" id="GGFJ01015028">
    <property type="protein sequence ID" value="MBW64169.1"/>
    <property type="molecule type" value="Transcribed_RNA"/>
</dbReference>